<feature type="chain" id="PRO_5005489390" description="Secreted protein" evidence="1">
    <location>
        <begin position="26"/>
        <end position="99"/>
    </location>
</feature>
<protein>
    <recommendedName>
        <fullName evidence="3">Secreted protein</fullName>
    </recommendedName>
</protein>
<feature type="signal peptide" evidence="1">
    <location>
        <begin position="1"/>
        <end position="25"/>
    </location>
</feature>
<evidence type="ECO:0000313" key="2">
    <source>
        <dbReference type="EMBL" id="CDW48048.1"/>
    </source>
</evidence>
<dbReference type="AlphaFoldDB" id="A0A0K2VBY4"/>
<keyword evidence="1" id="KW-0732">Signal</keyword>
<accession>A0A0K2VBY4</accession>
<name>A0A0K2VBY4_LEPSM</name>
<evidence type="ECO:0008006" key="3">
    <source>
        <dbReference type="Google" id="ProtNLM"/>
    </source>
</evidence>
<evidence type="ECO:0000256" key="1">
    <source>
        <dbReference type="SAM" id="SignalP"/>
    </source>
</evidence>
<proteinExistence type="predicted"/>
<organism evidence="2">
    <name type="scientific">Lepeophtheirus salmonis</name>
    <name type="common">Salmon louse</name>
    <name type="synonym">Caligus salmonis</name>
    <dbReference type="NCBI Taxonomy" id="72036"/>
    <lineage>
        <taxon>Eukaryota</taxon>
        <taxon>Metazoa</taxon>
        <taxon>Ecdysozoa</taxon>
        <taxon>Arthropoda</taxon>
        <taxon>Crustacea</taxon>
        <taxon>Multicrustacea</taxon>
        <taxon>Hexanauplia</taxon>
        <taxon>Copepoda</taxon>
        <taxon>Siphonostomatoida</taxon>
        <taxon>Caligidae</taxon>
        <taxon>Lepeophtheirus</taxon>
    </lineage>
</organism>
<reference evidence="2" key="1">
    <citation type="submission" date="2014-05" db="EMBL/GenBank/DDBJ databases">
        <authorList>
            <person name="Chronopoulou M."/>
        </authorList>
    </citation>
    <scope>NUCLEOTIDE SEQUENCE</scope>
    <source>
        <tissue evidence="2">Whole organism</tissue>
    </source>
</reference>
<sequence length="99" mass="11601">MILHCWLTVVLRLSIFGWRTLQASSQFSTKWSNPVHSDIGFEGAKGAWTRSSCRYPYTLIQYWQYGLDPRSTEIRTWPFLDFFMVLGIHGTTFSFNTIK</sequence>
<dbReference type="EMBL" id="HACA01030687">
    <property type="protein sequence ID" value="CDW48048.1"/>
    <property type="molecule type" value="Transcribed_RNA"/>
</dbReference>